<dbReference type="Proteomes" id="UP000305109">
    <property type="component" value="Unassembled WGS sequence"/>
</dbReference>
<dbReference type="Pfam" id="PF14081">
    <property type="entry name" value="DUF4262"/>
    <property type="match status" value="1"/>
</dbReference>
<organism evidence="1 2">
    <name type="scientific">Rhodococcus oryzae</name>
    <dbReference type="NCBI Taxonomy" id="2571143"/>
    <lineage>
        <taxon>Bacteria</taxon>
        <taxon>Bacillati</taxon>
        <taxon>Actinomycetota</taxon>
        <taxon>Actinomycetes</taxon>
        <taxon>Mycobacteriales</taxon>
        <taxon>Nocardiaceae</taxon>
        <taxon>Rhodococcus</taxon>
    </lineage>
</organism>
<comment type="caution">
    <text evidence="1">The sequence shown here is derived from an EMBL/GenBank/DDBJ whole genome shotgun (WGS) entry which is preliminary data.</text>
</comment>
<name>A0ABY2RLF2_9NOCA</name>
<evidence type="ECO:0000313" key="2">
    <source>
        <dbReference type="Proteomes" id="UP000305109"/>
    </source>
</evidence>
<dbReference type="InterPro" id="IPR025358">
    <property type="entry name" value="DUF4262"/>
</dbReference>
<protein>
    <submittedName>
        <fullName evidence="1">DUF4262 domain-containing protein</fullName>
    </submittedName>
</protein>
<accession>A0ABY2RLF2</accession>
<evidence type="ECO:0000313" key="1">
    <source>
        <dbReference type="EMBL" id="TJZ78589.1"/>
    </source>
</evidence>
<keyword evidence="2" id="KW-1185">Reference proteome</keyword>
<reference evidence="1 2" key="1">
    <citation type="submission" date="2019-04" db="EMBL/GenBank/DDBJ databases">
        <title>Rhodococcus oryzae sp. nov., a novel actinomycete isolated from rhizosphere soil of rice (Oryza sativa L.).</title>
        <authorList>
            <person name="Li C."/>
        </authorList>
    </citation>
    <scope>NUCLEOTIDE SEQUENCE [LARGE SCALE GENOMIC DNA]</scope>
    <source>
        <strain evidence="1 2">NEAU-CX67</strain>
    </source>
</reference>
<proteinExistence type="predicted"/>
<sequence length="188" mass="20468">MASARARGVGGTAHDHIEHTFDVGRVVMCEICEGMTPEEAHRRMLRTIDRFGWALQYVESSVDERGVHPAFCYTVGLTEIGCPEVIVTGRAADESVAVLGELAHRLWHGDRLGPGERLEVGGLEVCLIRAREYESWLLRAVGLYGPAHVSAVQAVWADCQGLMPWEAEISSTIVQPLLGPPPGGRMVA</sequence>
<gene>
    <name evidence="1" type="ORF">FCG67_11250</name>
</gene>
<dbReference type="EMBL" id="SUMD01000004">
    <property type="protein sequence ID" value="TJZ78589.1"/>
    <property type="molecule type" value="Genomic_DNA"/>
</dbReference>